<dbReference type="InterPro" id="IPR047211">
    <property type="entry name" value="POXB-like"/>
</dbReference>
<proteinExistence type="inferred from homology"/>
<dbReference type="Proteomes" id="UP001155145">
    <property type="component" value="Unassembled WGS sequence"/>
</dbReference>
<comment type="similarity">
    <text evidence="1 3">Belongs to the TPP enzyme family.</text>
</comment>
<dbReference type="PANTHER" id="PTHR42981">
    <property type="entry name" value="PYRUVATE DEHYDROGENASE [UBIQUINONE]"/>
    <property type="match status" value="1"/>
</dbReference>
<sequence>MSERLVADVIVDRLKAWNVQRVFGYSGDGINTVLGAMRRSGDPEFIQVRHEENAAFMAVGHAKYTGGVGVVMSTQGPGAIHLLNGLYDARLDGVPVVAIVGQQSRSVLGSSYMQEVDLMNLTRDVASAFRQQVNSPEQVPLVLDRAFKKALATGTPAVVIIPHDVQQAPAPELEQEHGILNTAPVFRPARTQPGEADVQAAADLINSGQKVALLVGQGARHARAQVHALAEKIGAGITTSLLGKPYVDETAPLAAGTMGHLGTASAGYVLDNCDTLLIIGSNDPWTEFYPTPGSARAVQIDRDASAIGNRYPVEVGITSDAGPALDALIPLLEAKPDTPWRGKVEASVRRWHELARVRAMTDADPVNPERVVWELNKRLPDNAQVAVDVGSSVYWYARQLQLPEGVPAHLSSTLASMGCSVPYGLAAKLAAPDRPVVALSGDGAMQMAGVSELITLSRLWQQWEDPRFVLCVLNNRELAEVTWEQREMEGDPRFEDSQSLPDFKYAEYAKLLGLESIRVEDPELLGEAWDVALAAKRPFLIEVVTDPAVPLLPPFPAGAAQAQTMKDGLAQEGAAGEHSRRLLDTYLAQEEGLYDDL</sequence>
<dbReference type="Pfam" id="PF02776">
    <property type="entry name" value="TPP_enzyme_N"/>
    <property type="match status" value="1"/>
</dbReference>
<dbReference type="EMBL" id="CP094984">
    <property type="protein sequence ID" value="UON91789.1"/>
    <property type="molecule type" value="Genomic_DNA"/>
</dbReference>
<feature type="domain" description="Thiamine pyrophosphate enzyme N-terminal TPP-binding" evidence="6">
    <location>
        <begin position="6"/>
        <end position="120"/>
    </location>
</feature>
<evidence type="ECO:0000259" key="5">
    <source>
        <dbReference type="Pfam" id="PF02775"/>
    </source>
</evidence>
<evidence type="ECO:0000256" key="1">
    <source>
        <dbReference type="ARBA" id="ARBA00007812"/>
    </source>
</evidence>
<dbReference type="InterPro" id="IPR000399">
    <property type="entry name" value="TPP-bd_CS"/>
</dbReference>
<dbReference type="Pfam" id="PF00205">
    <property type="entry name" value="TPP_enzyme_M"/>
    <property type="match status" value="1"/>
</dbReference>
<keyword evidence="9" id="KW-1185">Reference proteome</keyword>
<dbReference type="Gene3D" id="3.40.50.1220">
    <property type="entry name" value="TPP-binding domain"/>
    <property type="match status" value="1"/>
</dbReference>
<dbReference type="GO" id="GO:0000287">
    <property type="term" value="F:magnesium ion binding"/>
    <property type="evidence" value="ECO:0007669"/>
    <property type="project" value="InterPro"/>
</dbReference>
<dbReference type="NCBIfam" id="NF006129">
    <property type="entry name" value="PRK08273.1"/>
    <property type="match status" value="1"/>
</dbReference>
<organism evidence="7 10">
    <name type="scientific">Arthrobacter zhangbolii</name>
    <dbReference type="NCBI Taxonomy" id="2886936"/>
    <lineage>
        <taxon>Bacteria</taxon>
        <taxon>Bacillati</taxon>
        <taxon>Actinomycetota</taxon>
        <taxon>Actinomycetes</taxon>
        <taxon>Micrococcales</taxon>
        <taxon>Micrococcaceae</taxon>
        <taxon>Arthrobacter</taxon>
    </lineage>
</organism>
<dbReference type="Proteomes" id="UP000829758">
    <property type="component" value="Chromosome"/>
</dbReference>
<protein>
    <submittedName>
        <fullName evidence="7">Thiamine pyrophosphate-requiring protein</fullName>
    </submittedName>
</protein>
<dbReference type="GO" id="GO:0030976">
    <property type="term" value="F:thiamine pyrophosphate binding"/>
    <property type="evidence" value="ECO:0007669"/>
    <property type="project" value="InterPro"/>
</dbReference>
<dbReference type="SUPFAM" id="SSF52518">
    <property type="entry name" value="Thiamin diphosphate-binding fold (THDP-binding)"/>
    <property type="match status" value="2"/>
</dbReference>
<dbReference type="InterPro" id="IPR012000">
    <property type="entry name" value="Thiamin_PyroP_enz_cen_dom"/>
</dbReference>
<gene>
    <name evidence="7" type="ORF">LJ755_06335</name>
    <name evidence="8" type="ORF">MUK71_14580</name>
</gene>
<evidence type="ECO:0000256" key="2">
    <source>
        <dbReference type="ARBA" id="ARBA00023052"/>
    </source>
</evidence>
<dbReference type="InterPro" id="IPR047212">
    <property type="entry name" value="TPP_POXB-like"/>
</dbReference>
<evidence type="ECO:0000259" key="6">
    <source>
        <dbReference type="Pfam" id="PF02776"/>
    </source>
</evidence>
<name>A0A9X1M6F0_9MICC</name>
<dbReference type="InterPro" id="IPR012001">
    <property type="entry name" value="Thiamin_PyroP_enz_TPP-bd_dom"/>
</dbReference>
<dbReference type="InterPro" id="IPR029035">
    <property type="entry name" value="DHS-like_NAD/FAD-binding_dom"/>
</dbReference>
<dbReference type="Pfam" id="PF02775">
    <property type="entry name" value="TPP_enzyme_C"/>
    <property type="match status" value="1"/>
</dbReference>
<evidence type="ECO:0000313" key="10">
    <source>
        <dbReference type="Proteomes" id="UP001155145"/>
    </source>
</evidence>
<feature type="domain" description="Thiamine pyrophosphate enzyme central" evidence="4">
    <location>
        <begin position="198"/>
        <end position="328"/>
    </location>
</feature>
<dbReference type="AlphaFoldDB" id="A0A9X1M6F0"/>
<evidence type="ECO:0000313" key="7">
    <source>
        <dbReference type="EMBL" id="MCC3272348.1"/>
    </source>
</evidence>
<dbReference type="InterPro" id="IPR047210">
    <property type="entry name" value="TPP_PYR_POXB-like"/>
</dbReference>
<accession>A0A9X1M6F0</accession>
<evidence type="ECO:0000256" key="3">
    <source>
        <dbReference type="RuleBase" id="RU362132"/>
    </source>
</evidence>
<dbReference type="PANTHER" id="PTHR42981:SF2">
    <property type="entry name" value="PYRUVATE DEHYDROGENASE [UBIQUINONE]"/>
    <property type="match status" value="1"/>
</dbReference>
<dbReference type="EMBL" id="JAJFZT010000003">
    <property type="protein sequence ID" value="MCC3272348.1"/>
    <property type="molecule type" value="Genomic_DNA"/>
</dbReference>
<dbReference type="InterPro" id="IPR029061">
    <property type="entry name" value="THDP-binding"/>
</dbReference>
<evidence type="ECO:0000313" key="8">
    <source>
        <dbReference type="EMBL" id="UON91789.1"/>
    </source>
</evidence>
<dbReference type="SUPFAM" id="SSF52467">
    <property type="entry name" value="DHS-like NAD/FAD-binding domain"/>
    <property type="match status" value="1"/>
</dbReference>
<dbReference type="InterPro" id="IPR011766">
    <property type="entry name" value="TPP_enzyme_TPP-bd"/>
</dbReference>
<dbReference type="PROSITE" id="PS00187">
    <property type="entry name" value="TPP_ENZYMES"/>
    <property type="match status" value="1"/>
</dbReference>
<dbReference type="RefSeq" id="WP_227928441.1">
    <property type="nucleotide sequence ID" value="NZ_CP094984.1"/>
</dbReference>
<evidence type="ECO:0000313" key="9">
    <source>
        <dbReference type="Proteomes" id="UP000829758"/>
    </source>
</evidence>
<keyword evidence="2 3" id="KW-0786">Thiamine pyrophosphate</keyword>
<reference evidence="7" key="1">
    <citation type="submission" date="2021-10" db="EMBL/GenBank/DDBJ databases">
        <title>Novel species in genus Arthrobacter.</title>
        <authorList>
            <person name="Liu Y."/>
        </authorList>
    </citation>
    <scope>NUCLEOTIDE SEQUENCE</scope>
    <source>
        <strain evidence="7">Zg-Y462</strain>
        <strain evidence="9">zg-Y462</strain>
    </source>
</reference>
<dbReference type="GO" id="GO:0003824">
    <property type="term" value="F:catalytic activity"/>
    <property type="evidence" value="ECO:0007669"/>
    <property type="project" value="InterPro"/>
</dbReference>
<feature type="domain" description="Thiamine pyrophosphate enzyme TPP-binding" evidence="5">
    <location>
        <begin position="388"/>
        <end position="543"/>
    </location>
</feature>
<dbReference type="CDD" id="cd07039">
    <property type="entry name" value="TPP_PYR_POX"/>
    <property type="match status" value="1"/>
</dbReference>
<dbReference type="CDD" id="cd02014">
    <property type="entry name" value="TPP_POX"/>
    <property type="match status" value="1"/>
</dbReference>
<dbReference type="Gene3D" id="3.40.50.970">
    <property type="match status" value="2"/>
</dbReference>
<evidence type="ECO:0000259" key="4">
    <source>
        <dbReference type="Pfam" id="PF00205"/>
    </source>
</evidence>